<dbReference type="PROSITE" id="PS50082">
    <property type="entry name" value="WD_REPEATS_2"/>
    <property type="match status" value="3"/>
</dbReference>
<dbReference type="Proteomes" id="UP000597762">
    <property type="component" value="Unassembled WGS sequence"/>
</dbReference>
<keyword evidence="5" id="KW-1185">Reference proteome</keyword>
<name>A0A812EH46_ACAPH</name>
<organism evidence="4 5">
    <name type="scientific">Acanthosepion pharaonis</name>
    <name type="common">Pharaoh cuttlefish</name>
    <name type="synonym">Sepia pharaonis</name>
    <dbReference type="NCBI Taxonomy" id="158019"/>
    <lineage>
        <taxon>Eukaryota</taxon>
        <taxon>Metazoa</taxon>
        <taxon>Spiralia</taxon>
        <taxon>Lophotrochozoa</taxon>
        <taxon>Mollusca</taxon>
        <taxon>Cephalopoda</taxon>
        <taxon>Coleoidea</taxon>
        <taxon>Decapodiformes</taxon>
        <taxon>Sepiida</taxon>
        <taxon>Sepiina</taxon>
        <taxon>Sepiidae</taxon>
        <taxon>Acanthosepion</taxon>
    </lineage>
</organism>
<evidence type="ECO:0000313" key="5">
    <source>
        <dbReference type="Proteomes" id="UP000597762"/>
    </source>
</evidence>
<keyword evidence="2" id="KW-0677">Repeat</keyword>
<dbReference type="AlphaFoldDB" id="A0A812EH46"/>
<dbReference type="GO" id="GO:0032040">
    <property type="term" value="C:small-subunit processome"/>
    <property type="evidence" value="ECO:0007669"/>
    <property type="project" value="TreeGrafter"/>
</dbReference>
<reference evidence="4" key="1">
    <citation type="submission" date="2021-01" db="EMBL/GenBank/DDBJ databases">
        <authorList>
            <person name="Li R."/>
            <person name="Bekaert M."/>
        </authorList>
    </citation>
    <scope>NUCLEOTIDE SEQUENCE</scope>
    <source>
        <strain evidence="4">Farmed</strain>
    </source>
</reference>
<sequence length="316" mass="36186">MKVKLLSRNPDDYLRETKNDIQKVPRNFDSRLHPFEASREYVRALNATKLERVFAKPFIGDLNGHKDVISCMRKHPTSISTLLSGSYDGEVRIWNLINRRCITNVQAHTGVVNSLCVHPSGQHFFTCGIDKSIKQWKLGPDGQVDDEAVNVILGKTLFHSMDHHWKDNILATCGEQVDIWDEMRAEPIRTFTWGVDSIQSVKFNPVEHHLLGATACDRSIMLYDMRGTAPLRKVLLKLKSNAMAWNPMEPFIFTAANEDYNLYTFDMRNLRQPINIHMDHVDAVIDVDYSPTGREFASAGWDKCVRIFPQNSGRSR</sequence>
<dbReference type="InterPro" id="IPR036322">
    <property type="entry name" value="WD40_repeat_dom_sf"/>
</dbReference>
<dbReference type="SUPFAM" id="SSF50978">
    <property type="entry name" value="WD40 repeat-like"/>
    <property type="match status" value="1"/>
</dbReference>
<evidence type="ECO:0000313" key="4">
    <source>
        <dbReference type="EMBL" id="CAE1320950.1"/>
    </source>
</evidence>
<dbReference type="PROSITE" id="PS50294">
    <property type="entry name" value="WD_REPEATS_REGION"/>
    <property type="match status" value="3"/>
</dbReference>
<dbReference type="PROSITE" id="PS00678">
    <property type="entry name" value="WD_REPEATS_1"/>
    <property type="match status" value="1"/>
</dbReference>
<comment type="caution">
    <text evidence="4">The sequence shown here is derived from an EMBL/GenBank/DDBJ whole genome shotgun (WGS) entry which is preliminary data.</text>
</comment>
<dbReference type="OrthoDB" id="10249065at2759"/>
<feature type="repeat" description="WD" evidence="3">
    <location>
        <begin position="62"/>
        <end position="104"/>
    </location>
</feature>
<dbReference type="PANTHER" id="PTHR22851">
    <property type="entry name" value="U3 SMALL NUCLEOLAR RNA U3 SNORNA ASSOCIATED PROTEIN"/>
    <property type="match status" value="1"/>
</dbReference>
<dbReference type="InterPro" id="IPR015943">
    <property type="entry name" value="WD40/YVTN_repeat-like_dom_sf"/>
</dbReference>
<evidence type="ECO:0000256" key="3">
    <source>
        <dbReference type="PROSITE-ProRule" id="PRU00221"/>
    </source>
</evidence>
<gene>
    <name evidence="4" type="ORF">SPHA_71080</name>
</gene>
<dbReference type="EMBL" id="CAHIKZ030005202">
    <property type="protein sequence ID" value="CAE1320950.1"/>
    <property type="molecule type" value="Genomic_DNA"/>
</dbReference>
<keyword evidence="1 3" id="KW-0853">WD repeat</keyword>
<feature type="repeat" description="WD" evidence="3">
    <location>
        <begin position="105"/>
        <end position="138"/>
    </location>
</feature>
<evidence type="ECO:0000256" key="2">
    <source>
        <dbReference type="ARBA" id="ARBA00022737"/>
    </source>
</evidence>
<dbReference type="InterPro" id="IPR001680">
    <property type="entry name" value="WD40_rpt"/>
</dbReference>
<dbReference type="Pfam" id="PF00400">
    <property type="entry name" value="WD40"/>
    <property type="match status" value="4"/>
</dbReference>
<evidence type="ECO:0000256" key="1">
    <source>
        <dbReference type="ARBA" id="ARBA00022574"/>
    </source>
</evidence>
<dbReference type="Gene3D" id="2.130.10.10">
    <property type="entry name" value="YVTN repeat-like/Quinoprotein amine dehydrogenase"/>
    <property type="match status" value="2"/>
</dbReference>
<dbReference type="GO" id="GO:0000462">
    <property type="term" value="P:maturation of SSU-rRNA from tricistronic rRNA transcript (SSU-rRNA, 5.8S rRNA, LSU-rRNA)"/>
    <property type="evidence" value="ECO:0007669"/>
    <property type="project" value="TreeGrafter"/>
</dbReference>
<protein>
    <submittedName>
        <fullName evidence="4">DCAF13</fullName>
    </submittedName>
</protein>
<feature type="repeat" description="WD" evidence="3">
    <location>
        <begin position="277"/>
        <end position="316"/>
    </location>
</feature>
<dbReference type="PANTHER" id="PTHR22851:SF0">
    <property type="entry name" value="DDB1- AND CUL4-ASSOCIATED FACTOR 13"/>
    <property type="match status" value="1"/>
</dbReference>
<accession>A0A812EH46</accession>
<dbReference type="SMART" id="SM00320">
    <property type="entry name" value="WD40"/>
    <property type="match status" value="5"/>
</dbReference>
<proteinExistence type="predicted"/>
<dbReference type="InterPro" id="IPR019775">
    <property type="entry name" value="WD40_repeat_CS"/>
</dbReference>
<dbReference type="InterPro" id="IPR051733">
    <property type="entry name" value="WD_repeat_DCAF13/WDSOF1"/>
</dbReference>